<sequence>MSRPLFRSLALIAALVLSLAASAARADEVQVAVAANFTAPMQKIAALFAQDTGHKAVLAFGSTGKFYAQIKNGAPFEVLLAADDETPARLEQEGAALAGSHFTYAVGKLVLWSAQPGVVDAAGEVLRRGNFTHLAIANPKLAPYGAAGIAAMQALGVYDALAPKIVQAENIGQAYQFIASGNAQLGFVAYAQVLDEQGQLKGGSMWLVPAKLYRPIRQDAVVLTKGTAGSQPKPAVAALMQYLRGDKARAVIQTYGYGL</sequence>
<reference evidence="6 7" key="1">
    <citation type="submission" date="2018-07" db="EMBL/GenBank/DDBJ databases">
        <title>Genomic Encyclopedia of Type Strains, Phase IV (KMG-IV): sequencing the most valuable type-strain genomes for metagenomic binning, comparative biology and taxonomic classification.</title>
        <authorList>
            <person name="Goeker M."/>
        </authorList>
    </citation>
    <scope>NUCLEOTIDE SEQUENCE [LARGE SCALE GENOMIC DNA]</scope>
    <source>
        <strain evidence="6 7">DSM 100911</strain>
    </source>
</reference>
<dbReference type="PIRSF" id="PIRSF004846">
    <property type="entry name" value="ModA"/>
    <property type="match status" value="1"/>
</dbReference>
<evidence type="ECO:0000256" key="1">
    <source>
        <dbReference type="ARBA" id="ARBA00009175"/>
    </source>
</evidence>
<dbReference type="RefSeq" id="WP_114482816.1">
    <property type="nucleotide sequence ID" value="NZ_QPJU01000003.1"/>
</dbReference>
<evidence type="ECO:0000256" key="4">
    <source>
        <dbReference type="PIRSR" id="PIRSR004846-1"/>
    </source>
</evidence>
<evidence type="ECO:0000256" key="3">
    <source>
        <dbReference type="ARBA" id="ARBA00022729"/>
    </source>
</evidence>
<dbReference type="AlphaFoldDB" id="A0A369ALS7"/>
<dbReference type="PANTHER" id="PTHR30632">
    <property type="entry name" value="MOLYBDATE-BINDING PERIPLASMIC PROTEIN"/>
    <property type="match status" value="1"/>
</dbReference>
<organism evidence="6 7">
    <name type="scientific">Extensimonas vulgaris</name>
    <dbReference type="NCBI Taxonomy" id="1031594"/>
    <lineage>
        <taxon>Bacteria</taxon>
        <taxon>Pseudomonadati</taxon>
        <taxon>Pseudomonadota</taxon>
        <taxon>Betaproteobacteria</taxon>
        <taxon>Burkholderiales</taxon>
        <taxon>Comamonadaceae</taxon>
        <taxon>Extensimonas</taxon>
    </lineage>
</organism>
<feature type="binding site" evidence="4">
    <location>
        <position position="171"/>
    </location>
    <ligand>
        <name>molybdate</name>
        <dbReference type="ChEBI" id="CHEBI:36264"/>
    </ligand>
</feature>
<keyword evidence="7" id="KW-1185">Reference proteome</keyword>
<feature type="chain" id="PRO_5016612360" evidence="5">
    <location>
        <begin position="27"/>
        <end position="259"/>
    </location>
</feature>
<keyword evidence="2 4" id="KW-0479">Metal-binding</keyword>
<feature type="binding site" evidence="4">
    <location>
        <position position="63"/>
    </location>
    <ligand>
        <name>molybdate</name>
        <dbReference type="ChEBI" id="CHEBI:36264"/>
    </ligand>
</feature>
<dbReference type="PANTHER" id="PTHR30632:SF14">
    <property type="entry name" value="TUNGSTATE_MOLYBDATE_CHROMATE-BINDING PROTEIN MODA"/>
    <property type="match status" value="1"/>
</dbReference>
<dbReference type="InterPro" id="IPR005950">
    <property type="entry name" value="ModA"/>
</dbReference>
<evidence type="ECO:0000313" key="7">
    <source>
        <dbReference type="Proteomes" id="UP000252174"/>
    </source>
</evidence>
<dbReference type="GO" id="GO:0015689">
    <property type="term" value="P:molybdate ion transport"/>
    <property type="evidence" value="ECO:0007669"/>
    <property type="project" value="InterPro"/>
</dbReference>
<dbReference type="CDD" id="cd13539">
    <property type="entry name" value="PBP2_AvModA"/>
    <property type="match status" value="1"/>
</dbReference>
<proteinExistence type="inferred from homology"/>
<comment type="caution">
    <text evidence="6">The sequence shown here is derived from an EMBL/GenBank/DDBJ whole genome shotgun (WGS) entry which is preliminary data.</text>
</comment>
<dbReference type="NCBIfam" id="TIGR01256">
    <property type="entry name" value="modA"/>
    <property type="match status" value="1"/>
</dbReference>
<dbReference type="OrthoDB" id="9785015at2"/>
<keyword evidence="4" id="KW-0500">Molybdenum</keyword>
<gene>
    <name evidence="6" type="ORF">DFR45_103105</name>
</gene>
<dbReference type="EMBL" id="QPJU01000003">
    <property type="protein sequence ID" value="RCX10121.1"/>
    <property type="molecule type" value="Genomic_DNA"/>
</dbReference>
<dbReference type="Proteomes" id="UP000252174">
    <property type="component" value="Unassembled WGS sequence"/>
</dbReference>
<dbReference type="SUPFAM" id="SSF53850">
    <property type="entry name" value="Periplasmic binding protein-like II"/>
    <property type="match status" value="1"/>
</dbReference>
<evidence type="ECO:0000256" key="5">
    <source>
        <dbReference type="SAM" id="SignalP"/>
    </source>
</evidence>
<accession>A0A369ALS7</accession>
<dbReference type="Gene3D" id="3.40.190.10">
    <property type="entry name" value="Periplasmic binding protein-like II"/>
    <property type="match status" value="2"/>
</dbReference>
<dbReference type="InterPro" id="IPR044084">
    <property type="entry name" value="AvModA-like_subst-bd"/>
</dbReference>
<dbReference type="Pfam" id="PF13531">
    <property type="entry name" value="SBP_bac_11"/>
    <property type="match status" value="1"/>
</dbReference>
<dbReference type="InterPro" id="IPR050682">
    <property type="entry name" value="ModA/WtpA"/>
</dbReference>
<feature type="signal peptide" evidence="5">
    <location>
        <begin position="1"/>
        <end position="26"/>
    </location>
</feature>
<keyword evidence="3 5" id="KW-0732">Signal</keyword>
<evidence type="ECO:0000313" key="6">
    <source>
        <dbReference type="EMBL" id="RCX10121.1"/>
    </source>
</evidence>
<comment type="similarity">
    <text evidence="1">Belongs to the bacterial solute-binding protein ModA family.</text>
</comment>
<evidence type="ECO:0000256" key="2">
    <source>
        <dbReference type="ARBA" id="ARBA00022723"/>
    </source>
</evidence>
<protein>
    <submittedName>
        <fullName evidence="6">Molybdate transport system substrate-binding protein</fullName>
    </submittedName>
</protein>
<dbReference type="GO" id="GO:0030973">
    <property type="term" value="F:molybdate ion binding"/>
    <property type="evidence" value="ECO:0007669"/>
    <property type="project" value="InterPro"/>
</dbReference>
<dbReference type="GO" id="GO:0046872">
    <property type="term" value="F:metal ion binding"/>
    <property type="evidence" value="ECO:0007669"/>
    <property type="project" value="UniProtKB-KW"/>
</dbReference>
<name>A0A369ALS7_9BURK</name>